<reference evidence="2 3" key="1">
    <citation type="submission" date="2024-10" db="EMBL/GenBank/DDBJ databases">
        <title>The Natural Products Discovery Center: Release of the First 8490 Sequenced Strains for Exploring Actinobacteria Biosynthetic Diversity.</title>
        <authorList>
            <person name="Kalkreuter E."/>
            <person name="Kautsar S.A."/>
            <person name="Yang D."/>
            <person name="Bader C.D."/>
            <person name="Teijaro C.N."/>
            <person name="Fluegel L."/>
            <person name="Davis C.M."/>
            <person name="Simpson J.R."/>
            <person name="Lauterbach L."/>
            <person name="Steele A.D."/>
            <person name="Gui C."/>
            <person name="Meng S."/>
            <person name="Li G."/>
            <person name="Viehrig K."/>
            <person name="Ye F."/>
            <person name="Su P."/>
            <person name="Kiefer A.F."/>
            <person name="Nichols A."/>
            <person name="Cepeda A.J."/>
            <person name="Yan W."/>
            <person name="Fan B."/>
            <person name="Jiang Y."/>
            <person name="Adhikari A."/>
            <person name="Zheng C.-J."/>
            <person name="Schuster L."/>
            <person name="Cowan T.M."/>
            <person name="Smanski M.J."/>
            <person name="Chevrette M.G."/>
            <person name="De Carvalho L.P.S."/>
            <person name="Shen B."/>
        </authorList>
    </citation>
    <scope>NUCLEOTIDE SEQUENCE [LARGE SCALE GENOMIC DNA]</scope>
    <source>
        <strain evidence="2 3">NPDC003040</strain>
    </source>
</reference>
<keyword evidence="3" id="KW-1185">Reference proteome</keyword>
<evidence type="ECO:0000259" key="1">
    <source>
        <dbReference type="Pfam" id="PF00561"/>
    </source>
</evidence>
<proteinExistence type="predicted"/>
<gene>
    <name evidence="2" type="ORF">ACFYV7_30260</name>
</gene>
<name>A0ABW6R0R5_9NOCA</name>
<evidence type="ECO:0000313" key="2">
    <source>
        <dbReference type="EMBL" id="MFF3227115.1"/>
    </source>
</evidence>
<dbReference type="Pfam" id="PF00561">
    <property type="entry name" value="Abhydrolase_1"/>
    <property type="match status" value="1"/>
</dbReference>
<comment type="caution">
    <text evidence="2">The sequence shown here is derived from an EMBL/GenBank/DDBJ whole genome shotgun (WGS) entry which is preliminary data.</text>
</comment>
<protein>
    <submittedName>
        <fullName evidence="2">Alpha/beta fold hydrolase</fullName>
    </submittedName>
</protein>
<sequence>MPRLSTSSSINFRKRSVSESTLPPIVFVNALGQGPAAWSRLRDRVGGHPTSVWSPELSWTRTEQEEQLARLLSGRSAHLVAWCTGPKTALRVAADYPELVESLVFLNPSFKGPGRPLDIDTEYESELVDLLSTVRSRPGMAARLIDALNRRRASNPSSSIGLPAELDDPGTSVFRDAATLIAYAERHLEFWADDPLMDPRVKALEVPTTVVSGAQDVVVAPSDVARIAASFPRSNSVEVNGGHFALYTHSDEVAQALSAHLAAAEVSPGSLSLPR</sequence>
<dbReference type="InterPro" id="IPR029058">
    <property type="entry name" value="AB_hydrolase_fold"/>
</dbReference>
<dbReference type="InterPro" id="IPR000073">
    <property type="entry name" value="AB_hydrolase_1"/>
</dbReference>
<dbReference type="Gene3D" id="3.40.50.1820">
    <property type="entry name" value="alpha/beta hydrolase"/>
    <property type="match status" value="1"/>
</dbReference>
<dbReference type="Proteomes" id="UP001601948">
    <property type="component" value="Unassembled WGS sequence"/>
</dbReference>
<dbReference type="GO" id="GO:0016787">
    <property type="term" value="F:hydrolase activity"/>
    <property type="evidence" value="ECO:0007669"/>
    <property type="project" value="UniProtKB-KW"/>
</dbReference>
<dbReference type="EMBL" id="JBIAPI010000009">
    <property type="protein sequence ID" value="MFF3227115.1"/>
    <property type="molecule type" value="Genomic_DNA"/>
</dbReference>
<organism evidence="2 3">
    <name type="scientific">Nocardia suismassiliense</name>
    <dbReference type="NCBI Taxonomy" id="2077092"/>
    <lineage>
        <taxon>Bacteria</taxon>
        <taxon>Bacillati</taxon>
        <taxon>Actinomycetota</taxon>
        <taxon>Actinomycetes</taxon>
        <taxon>Mycobacteriales</taxon>
        <taxon>Nocardiaceae</taxon>
        <taxon>Nocardia</taxon>
    </lineage>
</organism>
<keyword evidence="2" id="KW-0378">Hydrolase</keyword>
<evidence type="ECO:0000313" key="3">
    <source>
        <dbReference type="Proteomes" id="UP001601948"/>
    </source>
</evidence>
<accession>A0ABW6R0R5</accession>
<feature type="domain" description="AB hydrolase-1" evidence="1">
    <location>
        <begin position="70"/>
        <end position="249"/>
    </location>
</feature>
<dbReference type="SUPFAM" id="SSF53474">
    <property type="entry name" value="alpha/beta-Hydrolases"/>
    <property type="match status" value="1"/>
</dbReference>
<dbReference type="RefSeq" id="WP_387722915.1">
    <property type="nucleotide sequence ID" value="NZ_JBIAPI010000009.1"/>
</dbReference>